<dbReference type="EMBL" id="JAFIRA010000010">
    <property type="protein sequence ID" value="MCJ2542403.1"/>
    <property type="molecule type" value="Genomic_DNA"/>
</dbReference>
<reference evidence="1" key="1">
    <citation type="submission" date="2021-02" db="EMBL/GenBank/DDBJ databases">
        <title>The CRISPR/cas machinery reduction and long-range gene transfer in the hot spring cyanobacterium Synechococcus.</title>
        <authorList>
            <person name="Dvorak P."/>
            <person name="Jahodarova E."/>
            <person name="Hasler P."/>
            <person name="Poulickova A."/>
        </authorList>
    </citation>
    <scope>NUCLEOTIDE SEQUENCE</scope>
    <source>
        <strain evidence="1">Rupite</strain>
    </source>
</reference>
<accession>A0ABT0C9D6</accession>
<evidence type="ECO:0000313" key="2">
    <source>
        <dbReference type="Proteomes" id="UP000830835"/>
    </source>
</evidence>
<comment type="caution">
    <text evidence="1">The sequence shown here is derived from an EMBL/GenBank/DDBJ whole genome shotgun (WGS) entry which is preliminary data.</text>
</comment>
<proteinExistence type="predicted"/>
<dbReference type="RefSeq" id="WP_244349646.1">
    <property type="nucleotide sequence ID" value="NZ_JAFIRA010000010.1"/>
</dbReference>
<dbReference type="Proteomes" id="UP000830835">
    <property type="component" value="Unassembled WGS sequence"/>
</dbReference>
<sequence>MANTPLLESVDLSPQSWDLAHSIAMTLVKANTDVNELSKVTAYLRSVAHHPDAGSRFFKFMSELVRERRLHRTKQTEGYYRSIEEICKDYLESLKDNPAQMLQILGWAARLMRYYKDGGMPLGEIPPPPGSQLNSDSERPVEEQAQRLAEIAEVRDNTQFRVGQKLDATVANINGNRVTYEILGTIRLTQKEPKRAGSLSVGQVVQVAITDLKDDGGIRRISLL</sequence>
<protein>
    <recommendedName>
        <fullName evidence="3">S1 motif domain-containing protein</fullName>
    </recommendedName>
</protein>
<organism evidence="1 2">
    <name type="scientific">Thermostichus vulcanus str. 'Rupite'</name>
    <dbReference type="NCBI Taxonomy" id="2813851"/>
    <lineage>
        <taxon>Bacteria</taxon>
        <taxon>Bacillati</taxon>
        <taxon>Cyanobacteriota</taxon>
        <taxon>Cyanophyceae</taxon>
        <taxon>Thermostichales</taxon>
        <taxon>Thermostichaceae</taxon>
        <taxon>Thermostichus</taxon>
    </lineage>
</organism>
<gene>
    <name evidence="1" type="ORF">JX360_05700</name>
</gene>
<evidence type="ECO:0000313" key="1">
    <source>
        <dbReference type="EMBL" id="MCJ2542403.1"/>
    </source>
</evidence>
<name>A0ABT0C9D6_THEVL</name>
<keyword evidence="2" id="KW-1185">Reference proteome</keyword>
<evidence type="ECO:0008006" key="3">
    <source>
        <dbReference type="Google" id="ProtNLM"/>
    </source>
</evidence>